<dbReference type="AlphaFoldDB" id="A0A931BNQ6"/>
<feature type="domain" description="RlpA-like protein double-psi beta-barrel" evidence="5">
    <location>
        <begin position="39"/>
        <end position="126"/>
    </location>
</feature>
<dbReference type="Proteomes" id="UP000599312">
    <property type="component" value="Unassembled WGS sequence"/>
</dbReference>
<feature type="signal peptide" evidence="3">
    <location>
        <begin position="1"/>
        <end position="26"/>
    </location>
</feature>
<name>A0A931BNQ6_9HYPH</name>
<keyword evidence="1 3" id="KW-0456">Lyase</keyword>
<dbReference type="PANTHER" id="PTHR34183">
    <property type="entry name" value="ENDOLYTIC PEPTIDOGLYCAN TRANSGLYCOSYLASE RLPA"/>
    <property type="match status" value="1"/>
</dbReference>
<dbReference type="SUPFAM" id="SSF50685">
    <property type="entry name" value="Barwin-like endoglucanases"/>
    <property type="match status" value="1"/>
</dbReference>
<evidence type="ECO:0000256" key="2">
    <source>
        <dbReference type="ARBA" id="ARBA00023316"/>
    </source>
</evidence>
<comment type="caution">
    <text evidence="6">The sequence shown here is derived from an EMBL/GenBank/DDBJ whole genome shotgun (WGS) entry which is preliminary data.</text>
</comment>
<dbReference type="InterPro" id="IPR034718">
    <property type="entry name" value="RlpA"/>
</dbReference>
<accession>A0A931BNQ6</accession>
<dbReference type="InterPro" id="IPR012997">
    <property type="entry name" value="RplA"/>
</dbReference>
<evidence type="ECO:0000313" key="6">
    <source>
        <dbReference type="EMBL" id="MBF9233323.1"/>
    </source>
</evidence>
<dbReference type="GO" id="GO:0008932">
    <property type="term" value="F:lytic endotransglycosylase activity"/>
    <property type="evidence" value="ECO:0007669"/>
    <property type="project" value="UniProtKB-UniRule"/>
</dbReference>
<evidence type="ECO:0000256" key="3">
    <source>
        <dbReference type="HAMAP-Rule" id="MF_02071"/>
    </source>
</evidence>
<dbReference type="NCBIfam" id="TIGR00413">
    <property type="entry name" value="rlpA"/>
    <property type="match status" value="1"/>
</dbReference>
<dbReference type="InterPro" id="IPR009009">
    <property type="entry name" value="RlpA-like_DPBB"/>
</dbReference>
<dbReference type="Pfam" id="PF03330">
    <property type="entry name" value="DPBB_1"/>
    <property type="match status" value="1"/>
</dbReference>
<dbReference type="Gene3D" id="2.40.40.10">
    <property type="entry name" value="RlpA-like domain"/>
    <property type="match status" value="1"/>
</dbReference>
<organism evidence="6 7">
    <name type="scientific">Microvirga alba</name>
    <dbReference type="NCBI Taxonomy" id="2791025"/>
    <lineage>
        <taxon>Bacteria</taxon>
        <taxon>Pseudomonadati</taxon>
        <taxon>Pseudomonadota</taxon>
        <taxon>Alphaproteobacteria</taxon>
        <taxon>Hyphomicrobiales</taxon>
        <taxon>Methylobacteriaceae</taxon>
        <taxon>Microvirga</taxon>
    </lineage>
</organism>
<dbReference type="InterPro" id="IPR036908">
    <property type="entry name" value="RlpA-like_sf"/>
</dbReference>
<evidence type="ECO:0000256" key="4">
    <source>
        <dbReference type="RuleBase" id="RU003495"/>
    </source>
</evidence>
<proteinExistence type="inferred from homology"/>
<keyword evidence="3" id="KW-0732">Signal</keyword>
<evidence type="ECO:0000256" key="1">
    <source>
        <dbReference type="ARBA" id="ARBA00023239"/>
    </source>
</evidence>
<comment type="function">
    <text evidence="3">Lytic transglycosylase with a strong preference for naked glycan strands that lack stem peptides.</text>
</comment>
<dbReference type="HAMAP" id="MF_02071">
    <property type="entry name" value="RlpA"/>
    <property type="match status" value="1"/>
</dbReference>
<keyword evidence="7" id="KW-1185">Reference proteome</keyword>
<dbReference type="EMBL" id="JADQDO010000002">
    <property type="protein sequence ID" value="MBF9233323.1"/>
    <property type="molecule type" value="Genomic_DNA"/>
</dbReference>
<dbReference type="CDD" id="cd22268">
    <property type="entry name" value="DPBB_RlpA-like"/>
    <property type="match status" value="1"/>
</dbReference>
<sequence length="129" mass="13863" precursor="true">MTKRKVTLALSCLFISAAAVSSSAFADTRIDYRSGKQIQSGEASWYGPGFHGRRTASGERFNTNDMTAAHRTLPFGTRVLVVNKQTGRSVVVRINDRGPFVRGRVIDLSRASAQAIGMSGTAAVDVSQL</sequence>
<feature type="chain" id="PRO_5038187264" description="Endolytic peptidoglycan transglycosylase RlpA" evidence="3">
    <location>
        <begin position="27"/>
        <end position="129"/>
    </location>
</feature>
<evidence type="ECO:0000259" key="5">
    <source>
        <dbReference type="Pfam" id="PF03330"/>
    </source>
</evidence>
<gene>
    <name evidence="3" type="primary">rlpA</name>
    <name evidence="6" type="ORF">I2H38_07995</name>
</gene>
<comment type="similarity">
    <text evidence="3 4">Belongs to the RlpA family.</text>
</comment>
<evidence type="ECO:0000313" key="7">
    <source>
        <dbReference type="Proteomes" id="UP000599312"/>
    </source>
</evidence>
<dbReference type="PANTHER" id="PTHR34183:SF8">
    <property type="entry name" value="ENDOLYTIC PEPTIDOGLYCAN TRANSGLYCOSYLASE RLPA-RELATED"/>
    <property type="match status" value="1"/>
</dbReference>
<dbReference type="GO" id="GO:0000270">
    <property type="term" value="P:peptidoglycan metabolic process"/>
    <property type="evidence" value="ECO:0007669"/>
    <property type="project" value="UniProtKB-UniRule"/>
</dbReference>
<protein>
    <recommendedName>
        <fullName evidence="3">Endolytic peptidoglycan transglycosylase RlpA</fullName>
        <ecNumber evidence="3">4.2.2.-</ecNumber>
    </recommendedName>
</protein>
<dbReference type="GO" id="GO:0071555">
    <property type="term" value="P:cell wall organization"/>
    <property type="evidence" value="ECO:0007669"/>
    <property type="project" value="UniProtKB-KW"/>
</dbReference>
<keyword evidence="2 3" id="KW-0961">Cell wall biogenesis/degradation</keyword>
<dbReference type="EC" id="4.2.2.-" evidence="3"/>
<reference evidence="6" key="1">
    <citation type="submission" date="2020-11" db="EMBL/GenBank/DDBJ databases">
        <authorList>
            <person name="Kim M.K."/>
        </authorList>
    </citation>
    <scope>NUCLEOTIDE SEQUENCE</scope>
    <source>
        <strain evidence="6">BT350</strain>
    </source>
</reference>